<reference evidence="4 5" key="1">
    <citation type="journal article" date="2023" name="Elife">
        <title>Identification of key yeast species and microbe-microbe interactions impacting larval growth of Drosophila in the wild.</title>
        <authorList>
            <person name="Mure A."/>
            <person name="Sugiura Y."/>
            <person name="Maeda R."/>
            <person name="Honda K."/>
            <person name="Sakurai N."/>
            <person name="Takahashi Y."/>
            <person name="Watada M."/>
            <person name="Katoh T."/>
            <person name="Gotoh A."/>
            <person name="Gotoh Y."/>
            <person name="Taniguchi I."/>
            <person name="Nakamura K."/>
            <person name="Hayashi T."/>
            <person name="Katayama T."/>
            <person name="Uemura T."/>
            <person name="Hattori Y."/>
        </authorList>
    </citation>
    <scope>NUCLEOTIDE SEQUENCE [LARGE SCALE GENOMIC DNA]</scope>
    <source>
        <strain evidence="4 5">PK-24</strain>
    </source>
</reference>
<evidence type="ECO:0000313" key="4">
    <source>
        <dbReference type="EMBL" id="GMM44822.1"/>
    </source>
</evidence>
<dbReference type="Proteomes" id="UP001378960">
    <property type="component" value="Unassembled WGS sequence"/>
</dbReference>
<dbReference type="GO" id="GO:0140664">
    <property type="term" value="F:ATP-dependent DNA damage sensor activity"/>
    <property type="evidence" value="ECO:0007669"/>
    <property type="project" value="InterPro"/>
</dbReference>
<name>A0AAV5R0M2_PICKL</name>
<dbReference type="GO" id="GO:0042148">
    <property type="term" value="P:DNA strand invasion"/>
    <property type="evidence" value="ECO:0007669"/>
    <property type="project" value="TreeGrafter"/>
</dbReference>
<dbReference type="GO" id="GO:0000150">
    <property type="term" value="F:DNA strand exchange activity"/>
    <property type="evidence" value="ECO:0007669"/>
    <property type="project" value="TreeGrafter"/>
</dbReference>
<dbReference type="InterPro" id="IPR013632">
    <property type="entry name" value="Rad51_C"/>
</dbReference>
<keyword evidence="1" id="KW-0547">Nucleotide-binding</keyword>
<dbReference type="EMBL" id="BTGB01000001">
    <property type="protein sequence ID" value="GMM44822.1"/>
    <property type="molecule type" value="Genomic_DNA"/>
</dbReference>
<evidence type="ECO:0000256" key="1">
    <source>
        <dbReference type="ARBA" id="ARBA00022741"/>
    </source>
</evidence>
<dbReference type="Pfam" id="PF08423">
    <property type="entry name" value="Rad51"/>
    <property type="match status" value="1"/>
</dbReference>
<dbReference type="GO" id="GO:0006312">
    <property type="term" value="P:mitotic recombination"/>
    <property type="evidence" value="ECO:0007669"/>
    <property type="project" value="TreeGrafter"/>
</dbReference>
<dbReference type="PROSITE" id="PS50162">
    <property type="entry name" value="RECA_2"/>
    <property type="match status" value="1"/>
</dbReference>
<organism evidence="4 5">
    <name type="scientific">Pichia kluyveri</name>
    <name type="common">Yeast</name>
    <dbReference type="NCBI Taxonomy" id="36015"/>
    <lineage>
        <taxon>Eukaryota</taxon>
        <taxon>Fungi</taxon>
        <taxon>Dikarya</taxon>
        <taxon>Ascomycota</taxon>
        <taxon>Saccharomycotina</taxon>
        <taxon>Pichiomycetes</taxon>
        <taxon>Pichiales</taxon>
        <taxon>Pichiaceae</taxon>
        <taxon>Pichia</taxon>
    </lineage>
</organism>
<dbReference type="PANTHER" id="PTHR22942:SF66">
    <property type="entry name" value="RE19845P"/>
    <property type="match status" value="1"/>
</dbReference>
<keyword evidence="2" id="KW-0067">ATP-binding</keyword>
<keyword evidence="5" id="KW-1185">Reference proteome</keyword>
<dbReference type="SUPFAM" id="SSF52540">
    <property type="entry name" value="P-loop containing nucleoside triphosphate hydrolases"/>
    <property type="match status" value="1"/>
</dbReference>
<gene>
    <name evidence="4" type="ORF">DAPK24_013970</name>
</gene>
<dbReference type="InterPro" id="IPR020588">
    <property type="entry name" value="RecA_ATP-bd"/>
</dbReference>
<evidence type="ECO:0000313" key="5">
    <source>
        <dbReference type="Proteomes" id="UP001378960"/>
    </source>
</evidence>
<dbReference type="InterPro" id="IPR027417">
    <property type="entry name" value="P-loop_NTPase"/>
</dbReference>
<evidence type="ECO:0000259" key="3">
    <source>
        <dbReference type="PROSITE" id="PS50162"/>
    </source>
</evidence>
<dbReference type="GO" id="GO:0005524">
    <property type="term" value="F:ATP binding"/>
    <property type="evidence" value="ECO:0007669"/>
    <property type="project" value="UniProtKB-KW"/>
</dbReference>
<dbReference type="GO" id="GO:0061982">
    <property type="term" value="P:meiosis I cell cycle process"/>
    <property type="evidence" value="ECO:0007669"/>
    <property type="project" value="UniProtKB-ARBA"/>
</dbReference>
<proteinExistence type="predicted"/>
<dbReference type="GO" id="GO:0000730">
    <property type="term" value="P:DNA recombinase assembly"/>
    <property type="evidence" value="ECO:0007669"/>
    <property type="project" value="TreeGrafter"/>
</dbReference>
<dbReference type="AlphaFoldDB" id="A0AAV5R0M2"/>
<dbReference type="Gene3D" id="3.40.50.300">
    <property type="entry name" value="P-loop containing nucleotide triphosphate hydrolases"/>
    <property type="match status" value="1"/>
</dbReference>
<dbReference type="GO" id="GO:0003697">
    <property type="term" value="F:single-stranded DNA binding"/>
    <property type="evidence" value="ECO:0007669"/>
    <property type="project" value="TreeGrafter"/>
</dbReference>
<sequence length="532" mass="60405">MDLTHYFPNSILIDDTKYDNILNSLRKSKITTSELLLSSTESISKKSGKREDELNEIIIKLEEETKLKIKESLYSPLISNKSEQENLTYFTVGDEFIDEALNGGIPIGYLIEISGKSASGKTNFLLMLCITIQLPIEFGGLGASIFSSGNSNSDTNVKTLYIPTESSLATQRLEQIIEHFSNLLETNGISRNNLQFFPKLDNVITTSNIMSNLEEQDHILKYQLPVILSRDSSIKLVILDSLTHHLRVQLPGYKHAEYIKTTCTYLKKLAKKFNITIIIANQVTDKPVNGIYSEKNNLSLKLNTEYQLGWMSGWDDVGIIYRHSMRRQGLIDEANKSFERLDYLDEIQSGDYSNYTNNNEYLTAVEDGNNTSFKDIKNILKNDRKRLFDSSYKVKVSGIGTRPSLGLPLLNFIDMRIVLSKEYAPILNENLIGEFSEELGLNTEDDIDEINMTNTSTNSDVIETSTQISNNESKKVENKKILTSLYNNNYLKNYNFQSFRRMKCVFGPLIPAGETGVVDFEIWKGGLRKYNS</sequence>
<accession>A0AAV5R0M2</accession>
<feature type="domain" description="RecA family profile 1" evidence="3">
    <location>
        <begin position="86"/>
        <end position="283"/>
    </location>
</feature>
<evidence type="ECO:0000256" key="2">
    <source>
        <dbReference type="ARBA" id="ARBA00022840"/>
    </source>
</evidence>
<dbReference type="GO" id="GO:0003690">
    <property type="term" value="F:double-stranded DNA binding"/>
    <property type="evidence" value="ECO:0007669"/>
    <property type="project" value="TreeGrafter"/>
</dbReference>
<comment type="caution">
    <text evidence="4">The sequence shown here is derived from an EMBL/GenBank/DDBJ whole genome shotgun (WGS) entry which is preliminary data.</text>
</comment>
<dbReference type="PANTHER" id="PTHR22942">
    <property type="entry name" value="RECA/RAD51/RADA DNA STRAND-PAIRING FAMILY MEMBER"/>
    <property type="match status" value="1"/>
</dbReference>
<protein>
    <submittedName>
        <fullName evidence="4">DNA-dependent ATPase</fullName>
    </submittedName>
</protein>